<dbReference type="InterPro" id="IPR031316">
    <property type="entry name" value="FlgM_C"/>
</dbReference>
<protein>
    <recommendedName>
        <fullName evidence="2">Negative regulator of flagellin synthesis</fullName>
    </recommendedName>
    <alternativeName>
        <fullName evidence="8">Anti-sigma-28 factor</fullName>
    </alternativeName>
</protein>
<name>A0A7D5V861_9NEIS</name>
<accession>A0A7D5V861</accession>
<dbReference type="Pfam" id="PF04316">
    <property type="entry name" value="FlgM"/>
    <property type="match status" value="1"/>
</dbReference>
<feature type="compositionally biased region" description="Polar residues" evidence="9">
    <location>
        <begin position="34"/>
        <end position="43"/>
    </location>
</feature>
<reference evidence="11 12" key="1">
    <citation type="journal article" date="2016" name="Int. J. Syst. Evol. Microbiol.">
        <title>Chitinibacter fontanus sp. nov., isolated from a spring.</title>
        <authorList>
            <person name="Sheu S.Y."/>
            <person name="Li Y.S."/>
            <person name="Young C.C."/>
            <person name="Chen W.M."/>
        </authorList>
    </citation>
    <scope>NUCLEOTIDE SEQUENCE [LARGE SCALE GENOMIC DNA]</scope>
    <source>
        <strain evidence="11 12">STM-7</strain>
    </source>
</reference>
<comment type="similarity">
    <text evidence="1">Belongs to the FlgM family.</text>
</comment>
<dbReference type="AlphaFoldDB" id="A0A7D5V861"/>
<dbReference type="GO" id="GO:0045892">
    <property type="term" value="P:negative regulation of DNA-templated transcription"/>
    <property type="evidence" value="ECO:0007669"/>
    <property type="project" value="InterPro"/>
</dbReference>
<keyword evidence="5" id="KW-0805">Transcription regulation</keyword>
<dbReference type="RefSeq" id="WP_180307554.1">
    <property type="nucleotide sequence ID" value="NZ_CP058952.1"/>
</dbReference>
<dbReference type="KEGG" id="cfon:HZU75_02040"/>
<proteinExistence type="inferred from homology"/>
<evidence type="ECO:0000256" key="9">
    <source>
        <dbReference type="SAM" id="MobiDB-lite"/>
    </source>
</evidence>
<keyword evidence="12" id="KW-1185">Reference proteome</keyword>
<keyword evidence="6" id="KW-0804">Transcription</keyword>
<evidence type="ECO:0000256" key="6">
    <source>
        <dbReference type="ARBA" id="ARBA00023163"/>
    </source>
</evidence>
<dbReference type="EMBL" id="CP058952">
    <property type="protein sequence ID" value="QLI80414.1"/>
    <property type="molecule type" value="Genomic_DNA"/>
</dbReference>
<dbReference type="SUPFAM" id="SSF101498">
    <property type="entry name" value="Anti-sigma factor FlgM"/>
    <property type="match status" value="1"/>
</dbReference>
<dbReference type="InterPro" id="IPR035890">
    <property type="entry name" value="Anti-sigma-28_factor_FlgM_sf"/>
</dbReference>
<evidence type="ECO:0000313" key="11">
    <source>
        <dbReference type="EMBL" id="QLI80414.1"/>
    </source>
</evidence>
<evidence type="ECO:0000256" key="8">
    <source>
        <dbReference type="ARBA" id="ARBA00030117"/>
    </source>
</evidence>
<evidence type="ECO:0000256" key="2">
    <source>
        <dbReference type="ARBA" id="ARBA00017823"/>
    </source>
</evidence>
<keyword evidence="11" id="KW-0282">Flagellum</keyword>
<comment type="function">
    <text evidence="7">Responsible for the coupling of flagellin expression to flagellar assembly by preventing expression of the flagellin genes when a component of the middle class of proteins is defective. It negatively regulates flagellar genes by inhibiting the activity of FliA by directly binding to FliA.</text>
</comment>
<evidence type="ECO:0000256" key="5">
    <source>
        <dbReference type="ARBA" id="ARBA00023015"/>
    </source>
</evidence>
<keyword evidence="4" id="KW-1005">Bacterial flagellum biogenesis</keyword>
<evidence type="ECO:0000313" key="12">
    <source>
        <dbReference type="Proteomes" id="UP000510822"/>
    </source>
</evidence>
<feature type="domain" description="Anti-sigma-28 factor FlgM C-terminal" evidence="10">
    <location>
        <begin position="46"/>
        <end position="82"/>
    </location>
</feature>
<organism evidence="11 12">
    <name type="scientific">Chitinibacter fontanus</name>
    <dbReference type="NCBI Taxonomy" id="1737446"/>
    <lineage>
        <taxon>Bacteria</taxon>
        <taxon>Pseudomonadati</taxon>
        <taxon>Pseudomonadota</taxon>
        <taxon>Betaproteobacteria</taxon>
        <taxon>Neisseriales</taxon>
        <taxon>Chitinibacteraceae</taxon>
        <taxon>Chitinibacter</taxon>
    </lineage>
</organism>
<keyword evidence="11" id="KW-0966">Cell projection</keyword>
<gene>
    <name evidence="11" type="primary">flgM</name>
    <name evidence="11" type="ORF">HZU75_02040</name>
</gene>
<evidence type="ECO:0000256" key="4">
    <source>
        <dbReference type="ARBA" id="ARBA00022795"/>
    </source>
</evidence>
<evidence type="ECO:0000256" key="7">
    <source>
        <dbReference type="ARBA" id="ARBA00024739"/>
    </source>
</evidence>
<dbReference type="Proteomes" id="UP000510822">
    <property type="component" value="Chromosome"/>
</dbReference>
<dbReference type="GO" id="GO:0044781">
    <property type="term" value="P:bacterial-type flagellum organization"/>
    <property type="evidence" value="ECO:0007669"/>
    <property type="project" value="UniProtKB-KW"/>
</dbReference>
<dbReference type="NCBIfam" id="TIGR03824">
    <property type="entry name" value="FlgM_jcvi"/>
    <property type="match status" value="1"/>
</dbReference>
<sequence>MKIDNTGKPLASLGGKPSEIRSAASGKANETAPVESNSVNSKLSGVASNEATFDADKVAEIRAAIAEGRFSVKPEAIADGLLSSVKELLAR</sequence>
<evidence type="ECO:0000259" key="10">
    <source>
        <dbReference type="Pfam" id="PF04316"/>
    </source>
</evidence>
<keyword evidence="11" id="KW-0969">Cilium</keyword>
<evidence type="ECO:0000256" key="3">
    <source>
        <dbReference type="ARBA" id="ARBA00022491"/>
    </source>
</evidence>
<evidence type="ECO:0000256" key="1">
    <source>
        <dbReference type="ARBA" id="ARBA00005322"/>
    </source>
</evidence>
<keyword evidence="3" id="KW-0678">Repressor</keyword>
<dbReference type="InterPro" id="IPR007412">
    <property type="entry name" value="FlgM"/>
</dbReference>
<feature type="region of interest" description="Disordered" evidence="9">
    <location>
        <begin position="1"/>
        <end position="43"/>
    </location>
</feature>